<accession>A0A8J8CJQ4</accession>
<proteinExistence type="predicted"/>
<dbReference type="RefSeq" id="WP_162424429.1">
    <property type="nucleotide sequence ID" value="NZ_WVIE01000021.1"/>
</dbReference>
<dbReference type="AlphaFoldDB" id="A0A8J8CJQ4"/>
<dbReference type="EMBL" id="WVIE01000021">
    <property type="protein sequence ID" value="NDJ18904.1"/>
    <property type="molecule type" value="Genomic_DNA"/>
</dbReference>
<keyword evidence="2" id="KW-1185">Reference proteome</keyword>
<comment type="caution">
    <text evidence="1">The sequence shown here is derived from an EMBL/GenBank/DDBJ whole genome shotgun (WGS) entry which is preliminary data.</text>
</comment>
<evidence type="ECO:0000313" key="2">
    <source>
        <dbReference type="Proteomes" id="UP000646053"/>
    </source>
</evidence>
<protein>
    <submittedName>
        <fullName evidence="1">Uncharacterized protein</fullName>
    </submittedName>
</protein>
<name>A0A8J8CJQ4_9CYAN</name>
<dbReference type="Proteomes" id="UP000646053">
    <property type="component" value="Unassembled WGS sequence"/>
</dbReference>
<evidence type="ECO:0000313" key="1">
    <source>
        <dbReference type="EMBL" id="NDJ18904.1"/>
    </source>
</evidence>
<reference evidence="1" key="1">
    <citation type="submission" date="2019-12" db="EMBL/GenBank/DDBJ databases">
        <title>High-Quality draft genome sequences of three cyanobacteria isolated from the limestone walls of the Old Cathedral of Coimbra.</title>
        <authorList>
            <person name="Tiago I."/>
            <person name="Soares F."/>
            <person name="Portugal A."/>
        </authorList>
    </citation>
    <scope>NUCLEOTIDE SEQUENCE</scope>
    <source>
        <strain evidence="1">A</strain>
    </source>
</reference>
<organism evidence="1 2">
    <name type="scientific">Myxacorys almedinensis A</name>
    <dbReference type="NCBI Taxonomy" id="2690445"/>
    <lineage>
        <taxon>Bacteria</taxon>
        <taxon>Bacillati</taxon>
        <taxon>Cyanobacteriota</taxon>
        <taxon>Cyanophyceae</taxon>
        <taxon>Leptolyngbyales</taxon>
        <taxon>Leptolyngbyaceae</taxon>
        <taxon>Myxacorys</taxon>
        <taxon>Myxacorys almedinensis</taxon>
    </lineage>
</organism>
<gene>
    <name evidence="1" type="ORF">GS601_16695</name>
</gene>
<sequence length="61" mass="6950">MKIFQLLHEKYLTAACRWASLEQRFSTQRSALFLDGATEPALSRRMGSNSVRSALTRYARG</sequence>